<feature type="transmembrane region" description="Helical" evidence="6">
    <location>
        <begin position="82"/>
        <end position="107"/>
    </location>
</feature>
<keyword evidence="5 6" id="KW-0472">Membrane</keyword>
<feature type="transmembrane region" description="Helical" evidence="6">
    <location>
        <begin position="409"/>
        <end position="434"/>
    </location>
</feature>
<reference evidence="7 8" key="1">
    <citation type="journal article" date="2016" name="Front. Microbiol.">
        <title>Microevolution Analysis of Bacillus coahuilensis Unveils Differences in Phosphorus Acquisition Strategies and Their Regulation.</title>
        <authorList>
            <person name="Gomez-Lunar Z."/>
            <person name="Hernandez-Gonzalez I."/>
            <person name="Rodriguez-Torres M.D."/>
            <person name="Souza V."/>
            <person name="Olmedo-Alvarez G."/>
        </authorList>
    </citation>
    <scope>NUCLEOTIDE SEQUENCE [LARGE SCALE GENOMIC DNA]</scope>
    <source>
        <strain evidence="8">p1.1.43</strain>
    </source>
</reference>
<feature type="transmembrane region" description="Helical" evidence="6">
    <location>
        <begin position="184"/>
        <end position="204"/>
    </location>
</feature>
<keyword evidence="4 6" id="KW-1133">Transmembrane helix</keyword>
<dbReference type="PIRSF" id="PIRSF038958">
    <property type="entry name" value="PG_synth_SpoVB"/>
    <property type="match status" value="1"/>
</dbReference>
<dbReference type="CDD" id="cd13124">
    <property type="entry name" value="MATE_SpoVB_like"/>
    <property type="match status" value="1"/>
</dbReference>
<dbReference type="PATRIC" id="fig|1150625.3.peg.2264"/>
<dbReference type="NCBIfam" id="TIGR02900">
    <property type="entry name" value="spore_V_B"/>
    <property type="match status" value="1"/>
</dbReference>
<evidence type="ECO:0000256" key="3">
    <source>
        <dbReference type="ARBA" id="ARBA00022692"/>
    </source>
</evidence>
<keyword evidence="2" id="KW-1003">Cell membrane</keyword>
<accession>A0A147K703</accession>
<feature type="transmembrane region" description="Helical" evidence="6">
    <location>
        <begin position="119"/>
        <end position="138"/>
    </location>
</feature>
<dbReference type="EMBL" id="LDYG01000032">
    <property type="protein sequence ID" value="KUP05838.1"/>
    <property type="molecule type" value="Genomic_DNA"/>
</dbReference>
<feature type="transmembrane region" description="Helical" evidence="6">
    <location>
        <begin position="352"/>
        <end position="369"/>
    </location>
</feature>
<feature type="transmembrane region" description="Helical" evidence="6">
    <location>
        <begin position="446"/>
        <end position="467"/>
    </location>
</feature>
<sequence>MSKFLKGTMILMAAAFITRMLGFVNRIVLARMIGEEGVGLYMMAVPTLVLVITITQLGLPVAISKHVAEAEAKGDRGKTKKILAVSLGVTGILSFIFTPALILLAPYLAEHVFTDNRTYWPLIAISPVIPIIAVSSVLRGYFQGRQNMKPSAISQVIEQVVRIGLIAVLTGYFLPYGIEFAAAGAMISAVIGELASLLYMLTMFKLKKTFSLRRSIFKTMSRGKSTFYELMNIALPTTGSRMIGSLSWFFPIVVANSLAIAGVAAGVATSQYGLLTGYALPLLFLPSFITVSLSTSLVPAISESYALGHLRAVEYKLQQSLRFSLVSGGLAVIILYVLAYPLMELMYGNTKAAPFISLLAPFFLFYYYQGPLQAVLQALNLARAAMINSLIGAVVKIGLIFILASQPSFGIYGAAIAMVVGIMVVTFMHFFTMVKKISITFYVKEYIGAFTAIILSGVAGHFTYEWLWVETHQVIRVLVSIMVMTILYLFLLKQLDVLKKEDLARLPFWPQRYSP</sequence>
<dbReference type="PANTHER" id="PTHR30250">
    <property type="entry name" value="PST FAMILY PREDICTED COLANIC ACID TRANSPORTER"/>
    <property type="match status" value="1"/>
</dbReference>
<dbReference type="InterPro" id="IPR014249">
    <property type="entry name" value="Spore_V_B"/>
</dbReference>
<dbReference type="Proteomes" id="UP000074108">
    <property type="component" value="Unassembled WGS sequence"/>
</dbReference>
<feature type="transmembrane region" description="Helical" evidence="6">
    <location>
        <begin position="278"/>
        <end position="301"/>
    </location>
</feature>
<dbReference type="InterPro" id="IPR002797">
    <property type="entry name" value="Polysacc_synth"/>
</dbReference>
<gene>
    <name evidence="7" type="ORF">Q75_10635</name>
</gene>
<protein>
    <submittedName>
        <fullName evidence="7">Stage V sporulation protein B</fullName>
    </submittedName>
</protein>
<evidence type="ECO:0000256" key="1">
    <source>
        <dbReference type="ARBA" id="ARBA00004651"/>
    </source>
</evidence>
<dbReference type="STRING" id="1150625.Q75_10635"/>
<feature type="transmembrane region" description="Helical" evidence="6">
    <location>
        <begin position="159"/>
        <end position="178"/>
    </location>
</feature>
<dbReference type="OrthoDB" id="9775950at2"/>
<name>A0A147K703_9BACI</name>
<keyword evidence="8" id="KW-1185">Reference proteome</keyword>
<dbReference type="PANTHER" id="PTHR30250:SF24">
    <property type="entry name" value="STAGE V SPORULATION PROTEIN B"/>
    <property type="match status" value="1"/>
</dbReference>
<evidence type="ECO:0000313" key="8">
    <source>
        <dbReference type="Proteomes" id="UP000074108"/>
    </source>
</evidence>
<feature type="transmembrane region" description="Helical" evidence="6">
    <location>
        <begin position="473"/>
        <end position="491"/>
    </location>
</feature>
<dbReference type="RefSeq" id="WP_059351337.1">
    <property type="nucleotide sequence ID" value="NZ_LDYG01000032.1"/>
</dbReference>
<dbReference type="Pfam" id="PF01943">
    <property type="entry name" value="Polysacc_synt"/>
    <property type="match status" value="1"/>
</dbReference>
<proteinExistence type="predicted"/>
<feature type="transmembrane region" description="Helical" evidence="6">
    <location>
        <begin position="40"/>
        <end position="62"/>
    </location>
</feature>
<evidence type="ECO:0000256" key="6">
    <source>
        <dbReference type="SAM" id="Phobius"/>
    </source>
</evidence>
<evidence type="ECO:0000256" key="2">
    <source>
        <dbReference type="ARBA" id="ARBA00022475"/>
    </source>
</evidence>
<dbReference type="GO" id="GO:0005886">
    <property type="term" value="C:plasma membrane"/>
    <property type="evidence" value="ECO:0007669"/>
    <property type="project" value="UniProtKB-SubCell"/>
</dbReference>
<evidence type="ECO:0000256" key="4">
    <source>
        <dbReference type="ARBA" id="ARBA00022989"/>
    </source>
</evidence>
<dbReference type="InterPro" id="IPR050833">
    <property type="entry name" value="Poly_Biosynth_Transport"/>
</dbReference>
<feature type="transmembrane region" description="Helical" evidence="6">
    <location>
        <begin position="321"/>
        <end position="340"/>
    </location>
</feature>
<feature type="transmembrane region" description="Helical" evidence="6">
    <location>
        <begin position="381"/>
        <end position="403"/>
    </location>
</feature>
<keyword evidence="3 6" id="KW-0812">Transmembrane</keyword>
<dbReference type="AlphaFoldDB" id="A0A147K703"/>
<feature type="transmembrane region" description="Helical" evidence="6">
    <location>
        <begin position="248"/>
        <end position="272"/>
    </location>
</feature>
<dbReference type="InterPro" id="IPR024923">
    <property type="entry name" value="PG_synth_SpoVB"/>
</dbReference>
<comment type="caution">
    <text evidence="7">The sequence shown here is derived from an EMBL/GenBank/DDBJ whole genome shotgun (WGS) entry which is preliminary data.</text>
</comment>
<comment type="subcellular location">
    <subcellularLocation>
        <location evidence="1">Cell membrane</location>
        <topology evidence="1">Multi-pass membrane protein</topology>
    </subcellularLocation>
</comment>
<evidence type="ECO:0000256" key="5">
    <source>
        <dbReference type="ARBA" id="ARBA00023136"/>
    </source>
</evidence>
<evidence type="ECO:0000313" key="7">
    <source>
        <dbReference type="EMBL" id="KUP05838.1"/>
    </source>
</evidence>
<organism evidence="7 8">
    <name type="scientific">Bacillus coahuilensis p1.1.43</name>
    <dbReference type="NCBI Taxonomy" id="1150625"/>
    <lineage>
        <taxon>Bacteria</taxon>
        <taxon>Bacillati</taxon>
        <taxon>Bacillota</taxon>
        <taxon>Bacilli</taxon>
        <taxon>Bacillales</taxon>
        <taxon>Bacillaceae</taxon>
        <taxon>Bacillus</taxon>
    </lineage>
</organism>